<comment type="caution">
    <text evidence="2">The sequence shown here is derived from an EMBL/GenBank/DDBJ whole genome shotgun (WGS) entry which is preliminary data.</text>
</comment>
<feature type="region of interest" description="Disordered" evidence="1">
    <location>
        <begin position="91"/>
        <end position="119"/>
    </location>
</feature>
<sequence>MNAPVVSLFQYPVVRTRPATFWPNIWHSTLSRAPCGTDPTTRLKAVVGPLRSATTLPPLDTVADRATAAAGGAATSAAAAAVTMIEILAPSRRTRSPSAAGSAPAGPGRIDAMGGSGAT</sequence>
<reference evidence="2" key="1">
    <citation type="journal article" date="2014" name="Int. J. Syst. Evol. Microbiol.">
        <title>Complete genome sequence of Corynebacterium casei LMG S-19264T (=DSM 44701T), isolated from a smear-ripened cheese.</title>
        <authorList>
            <consortium name="US DOE Joint Genome Institute (JGI-PGF)"/>
            <person name="Walter F."/>
            <person name="Albersmeier A."/>
            <person name="Kalinowski J."/>
            <person name="Ruckert C."/>
        </authorList>
    </citation>
    <scope>NUCLEOTIDE SEQUENCE</scope>
    <source>
        <strain evidence="2">JCM 3090</strain>
    </source>
</reference>
<dbReference type="AlphaFoldDB" id="A0A8J3B015"/>
<accession>A0A8J3B015</accession>
<dbReference type="Proteomes" id="UP000649739">
    <property type="component" value="Unassembled WGS sequence"/>
</dbReference>
<dbReference type="EMBL" id="BMQB01000001">
    <property type="protein sequence ID" value="GGJ80663.1"/>
    <property type="molecule type" value="Genomic_DNA"/>
</dbReference>
<protein>
    <submittedName>
        <fullName evidence="2">Uncharacterized protein</fullName>
    </submittedName>
</protein>
<name>A0A8J3B015_9ACTN</name>
<feature type="compositionally biased region" description="Low complexity" evidence="1">
    <location>
        <begin position="96"/>
        <end position="109"/>
    </location>
</feature>
<evidence type="ECO:0000256" key="1">
    <source>
        <dbReference type="SAM" id="MobiDB-lite"/>
    </source>
</evidence>
<keyword evidence="3" id="KW-1185">Reference proteome</keyword>
<gene>
    <name evidence="2" type="ORF">GCM10010123_08240</name>
</gene>
<reference evidence="2" key="2">
    <citation type="submission" date="2020-09" db="EMBL/GenBank/DDBJ databases">
        <authorList>
            <person name="Sun Q."/>
            <person name="Ohkuma M."/>
        </authorList>
    </citation>
    <scope>NUCLEOTIDE SEQUENCE</scope>
    <source>
        <strain evidence="2">JCM 3090</strain>
    </source>
</reference>
<organism evidence="2 3">
    <name type="scientific">Pilimelia anulata</name>
    <dbReference type="NCBI Taxonomy" id="53371"/>
    <lineage>
        <taxon>Bacteria</taxon>
        <taxon>Bacillati</taxon>
        <taxon>Actinomycetota</taxon>
        <taxon>Actinomycetes</taxon>
        <taxon>Micromonosporales</taxon>
        <taxon>Micromonosporaceae</taxon>
        <taxon>Pilimelia</taxon>
    </lineage>
</organism>
<evidence type="ECO:0000313" key="2">
    <source>
        <dbReference type="EMBL" id="GGJ80663.1"/>
    </source>
</evidence>
<evidence type="ECO:0000313" key="3">
    <source>
        <dbReference type="Proteomes" id="UP000649739"/>
    </source>
</evidence>
<proteinExistence type="predicted"/>